<dbReference type="Gene3D" id="3.10.180.10">
    <property type="entry name" value="2,3-Dihydroxybiphenyl 1,2-Dioxygenase, domain 1"/>
    <property type="match status" value="1"/>
</dbReference>
<name>A0A507E5F8_9FUNG</name>
<comment type="caution">
    <text evidence="3">The sequence shown here is derived from an EMBL/GenBank/DDBJ whole genome shotgun (WGS) entry which is preliminary data.</text>
</comment>
<feature type="compositionally biased region" description="Low complexity" evidence="1">
    <location>
        <begin position="505"/>
        <end position="521"/>
    </location>
</feature>
<accession>A0A507E5F8</accession>
<evidence type="ECO:0000259" key="2">
    <source>
        <dbReference type="Pfam" id="PF00903"/>
    </source>
</evidence>
<dbReference type="Pfam" id="PF00903">
    <property type="entry name" value="Glyoxalase"/>
    <property type="match status" value="1"/>
</dbReference>
<evidence type="ECO:0000313" key="4">
    <source>
        <dbReference type="Proteomes" id="UP000318582"/>
    </source>
</evidence>
<dbReference type="Proteomes" id="UP000318582">
    <property type="component" value="Unassembled WGS sequence"/>
</dbReference>
<protein>
    <recommendedName>
        <fullName evidence="2">Glyoxalase/fosfomycin resistance/dioxygenase domain-containing protein</fullName>
    </recommendedName>
</protein>
<feature type="region of interest" description="Disordered" evidence="1">
    <location>
        <begin position="257"/>
        <end position="292"/>
    </location>
</feature>
<feature type="compositionally biased region" description="Basic and acidic residues" evidence="1">
    <location>
        <begin position="555"/>
        <end position="566"/>
    </location>
</feature>
<evidence type="ECO:0000256" key="1">
    <source>
        <dbReference type="SAM" id="MobiDB-lite"/>
    </source>
</evidence>
<reference evidence="3 4" key="1">
    <citation type="journal article" date="2019" name="Sci. Rep.">
        <title>Comparative genomics of chytrid fungi reveal insights into the obligate biotrophic and pathogenic lifestyle of Synchytrium endobioticum.</title>
        <authorList>
            <person name="van de Vossenberg B.T.L.H."/>
            <person name="Warris S."/>
            <person name="Nguyen H.D.T."/>
            <person name="van Gent-Pelzer M.P.E."/>
            <person name="Joly D.L."/>
            <person name="van de Geest H.C."/>
            <person name="Bonants P.J.M."/>
            <person name="Smith D.S."/>
            <person name="Levesque C.A."/>
            <person name="van der Lee T.A.J."/>
        </authorList>
    </citation>
    <scope>NUCLEOTIDE SEQUENCE [LARGE SCALE GENOMIC DNA]</scope>
    <source>
        <strain evidence="3 4">CBS 809.83</strain>
    </source>
</reference>
<evidence type="ECO:0000313" key="3">
    <source>
        <dbReference type="EMBL" id="TPX58961.1"/>
    </source>
</evidence>
<dbReference type="InterPro" id="IPR004360">
    <property type="entry name" value="Glyas_Fos-R_dOase_dom"/>
</dbReference>
<gene>
    <name evidence="3" type="ORF">PhCBS80983_g02798</name>
</gene>
<proteinExistence type="predicted"/>
<dbReference type="EMBL" id="QEAQ01000030">
    <property type="protein sequence ID" value="TPX58961.1"/>
    <property type="molecule type" value="Genomic_DNA"/>
</dbReference>
<dbReference type="InterPro" id="IPR029068">
    <property type="entry name" value="Glyas_Bleomycin-R_OHBP_Dase"/>
</dbReference>
<feature type="region of interest" description="Disordered" evidence="1">
    <location>
        <begin position="52"/>
        <end position="71"/>
    </location>
</feature>
<feature type="compositionally biased region" description="Basic and acidic residues" evidence="1">
    <location>
        <begin position="57"/>
        <end position="71"/>
    </location>
</feature>
<feature type="domain" description="Glyoxalase/fosfomycin resistance/dioxygenase" evidence="2">
    <location>
        <begin position="21"/>
        <end position="196"/>
    </location>
</feature>
<sequence length="580" mass="64874">MLRSRTPGLNSHIQERYVFKYIRLKCTDLQRTVEFYQNLGMSVDYEADQMAFLPPPTEKEREKEKDKDRDKREIQEMLAEKEGKERVLCMSYRPIGKEVATHNVQLLLEQDSSAEALPDHMYAAGAGELRESQLSRDPAVGGRVPHNFEYLVVYVHFVQRLAKRLQGKGFDLVLEPQNIAEVKMCIMKDPNGVEVRLMELTDSQLNVPSTKKQWYARLGYYVLPTGSADVAVRWYETILATTRTRTAQGQRITTLDLAGGRTPRTRGTDGMDSKVGTPSGDSSLSRKKPGTAASVRQAITQGQGFRLVDTEDFIVGLSRSLYYWLGNDLRSACCSICFTEHADFGSKRDTGSYVRKQSKLLGFGFEVPNLDAAINQLRYEFKEDLDWGRDRYRIQGVGTVAKLYDKMNKVWIELFAQKGAERELMVREDAEGPSDPAQAAVANQKKIEYAIDFNHLKGHARILSAGAVNRVRKPEDINITLSERAAMLAKEAAVPASPERARADSISSETSELSVSSSQASLHMVGRSIDDVRPQPPGSQSGGKATGGNLRNTKAVREARAAREQRYAFISKPKSGSAMW</sequence>
<dbReference type="SUPFAM" id="SSF54593">
    <property type="entry name" value="Glyoxalase/Bleomycin resistance protein/Dihydroxybiphenyl dioxygenase"/>
    <property type="match status" value="1"/>
</dbReference>
<organism evidence="3 4">
    <name type="scientific">Powellomyces hirtus</name>
    <dbReference type="NCBI Taxonomy" id="109895"/>
    <lineage>
        <taxon>Eukaryota</taxon>
        <taxon>Fungi</taxon>
        <taxon>Fungi incertae sedis</taxon>
        <taxon>Chytridiomycota</taxon>
        <taxon>Chytridiomycota incertae sedis</taxon>
        <taxon>Chytridiomycetes</taxon>
        <taxon>Spizellomycetales</taxon>
        <taxon>Powellomycetaceae</taxon>
        <taxon>Powellomyces</taxon>
    </lineage>
</organism>
<dbReference type="AlphaFoldDB" id="A0A507E5F8"/>
<keyword evidence="4" id="KW-1185">Reference proteome</keyword>
<feature type="region of interest" description="Disordered" evidence="1">
    <location>
        <begin position="491"/>
        <end position="580"/>
    </location>
</feature>